<dbReference type="EMBL" id="BMVU01000022">
    <property type="protein sequence ID" value="GGX85053.1"/>
    <property type="molecule type" value="Genomic_DNA"/>
</dbReference>
<dbReference type="AlphaFoldDB" id="A0A918U3D4"/>
<name>A0A918U3D4_9ACTN</name>
<organism evidence="1 2">
    <name type="scientific">Streptomyces minutiscleroticus</name>
    <dbReference type="NCBI Taxonomy" id="68238"/>
    <lineage>
        <taxon>Bacteria</taxon>
        <taxon>Bacillati</taxon>
        <taxon>Actinomycetota</taxon>
        <taxon>Actinomycetes</taxon>
        <taxon>Kitasatosporales</taxon>
        <taxon>Streptomycetaceae</taxon>
        <taxon>Streptomyces</taxon>
    </lineage>
</organism>
<reference evidence="1" key="2">
    <citation type="submission" date="2020-09" db="EMBL/GenBank/DDBJ databases">
        <authorList>
            <person name="Sun Q."/>
            <person name="Ohkuma M."/>
        </authorList>
    </citation>
    <scope>NUCLEOTIDE SEQUENCE</scope>
    <source>
        <strain evidence="1">JCM 4790</strain>
    </source>
</reference>
<dbReference type="Proteomes" id="UP000619244">
    <property type="component" value="Unassembled WGS sequence"/>
</dbReference>
<evidence type="ECO:0000313" key="1">
    <source>
        <dbReference type="EMBL" id="GGX85053.1"/>
    </source>
</evidence>
<protein>
    <submittedName>
        <fullName evidence="1">Uncharacterized protein</fullName>
    </submittedName>
</protein>
<keyword evidence="2" id="KW-1185">Reference proteome</keyword>
<reference evidence="1" key="1">
    <citation type="journal article" date="2014" name="Int. J. Syst. Evol. Microbiol.">
        <title>Complete genome sequence of Corynebacterium casei LMG S-19264T (=DSM 44701T), isolated from a smear-ripened cheese.</title>
        <authorList>
            <consortium name="US DOE Joint Genome Institute (JGI-PGF)"/>
            <person name="Walter F."/>
            <person name="Albersmeier A."/>
            <person name="Kalinowski J."/>
            <person name="Ruckert C."/>
        </authorList>
    </citation>
    <scope>NUCLEOTIDE SEQUENCE</scope>
    <source>
        <strain evidence="1">JCM 4790</strain>
    </source>
</reference>
<evidence type="ECO:0000313" key="2">
    <source>
        <dbReference type="Proteomes" id="UP000619244"/>
    </source>
</evidence>
<accession>A0A918U3D4</accession>
<proteinExistence type="predicted"/>
<gene>
    <name evidence="1" type="ORF">GCM10010358_43910</name>
</gene>
<comment type="caution">
    <text evidence="1">The sequence shown here is derived from an EMBL/GenBank/DDBJ whole genome shotgun (WGS) entry which is preliminary data.</text>
</comment>
<sequence length="51" mass="5200">MALPQLLNLVRGGRPDSSGSISGVLLPAGAAEAVGRLEGREGDPVRLVLHP</sequence>